<sequence>MEKEITRRIIDLALEIISLLSGEEYTVVRKTAGGPSPDTKPPPISWIPDRKQKILHLTTKITDLLTGEVSEDYGGHQDVVMEDQRLAMFPDGRSVRNSPERCLSPLYSQDCPEENNQGEDLVSIKVEVIDEDVGTDFMSDQQYGLRVRNPPERCPAPPYSQDCPETHQGGDLTIIKVEDEEQQIKDDQPCVSDVKEEESPGHDTAVKVLIFSFELLEAFLH</sequence>
<reference evidence="1" key="1">
    <citation type="submission" date="2023-07" db="EMBL/GenBank/DDBJ databases">
        <authorList>
            <person name="Stuckert A."/>
        </authorList>
    </citation>
    <scope>NUCLEOTIDE SEQUENCE</scope>
</reference>
<comment type="caution">
    <text evidence="1">The sequence shown here is derived from an EMBL/GenBank/DDBJ whole genome shotgun (WGS) entry which is preliminary data.</text>
</comment>
<dbReference type="Proteomes" id="UP001176940">
    <property type="component" value="Unassembled WGS sequence"/>
</dbReference>
<keyword evidence="2" id="KW-1185">Reference proteome</keyword>
<accession>A0ABN9LRS0</accession>
<evidence type="ECO:0000313" key="2">
    <source>
        <dbReference type="Proteomes" id="UP001176940"/>
    </source>
</evidence>
<dbReference type="EMBL" id="CAUEEQ010027434">
    <property type="protein sequence ID" value="CAJ0947890.1"/>
    <property type="molecule type" value="Genomic_DNA"/>
</dbReference>
<organism evidence="1 2">
    <name type="scientific">Ranitomeya imitator</name>
    <name type="common">mimic poison frog</name>
    <dbReference type="NCBI Taxonomy" id="111125"/>
    <lineage>
        <taxon>Eukaryota</taxon>
        <taxon>Metazoa</taxon>
        <taxon>Chordata</taxon>
        <taxon>Craniata</taxon>
        <taxon>Vertebrata</taxon>
        <taxon>Euteleostomi</taxon>
        <taxon>Amphibia</taxon>
        <taxon>Batrachia</taxon>
        <taxon>Anura</taxon>
        <taxon>Neobatrachia</taxon>
        <taxon>Hyloidea</taxon>
        <taxon>Dendrobatidae</taxon>
        <taxon>Dendrobatinae</taxon>
        <taxon>Ranitomeya</taxon>
    </lineage>
</organism>
<protein>
    <submittedName>
        <fullName evidence="1">Uncharacterized protein</fullName>
    </submittedName>
</protein>
<name>A0ABN9LRS0_9NEOB</name>
<gene>
    <name evidence="1" type="ORF">RIMI_LOCUS11872390</name>
</gene>
<proteinExistence type="predicted"/>
<evidence type="ECO:0000313" key="1">
    <source>
        <dbReference type="EMBL" id="CAJ0947890.1"/>
    </source>
</evidence>